<dbReference type="AlphaFoldDB" id="A0A226WQI5"/>
<gene>
    <name evidence="3" type="ORF">BSU04_38890</name>
</gene>
<dbReference type="EMBL" id="MTHB01000257">
    <property type="protein sequence ID" value="OXC73059.1"/>
    <property type="molecule type" value="Genomic_DNA"/>
</dbReference>
<evidence type="ECO:0000256" key="1">
    <source>
        <dbReference type="ARBA" id="ARBA00023002"/>
    </source>
</evidence>
<accession>A0A226WQI5</accession>
<protein>
    <submittedName>
        <fullName evidence="3">FAD dependent oxidoreductase</fullName>
    </submittedName>
</protein>
<evidence type="ECO:0000313" key="4">
    <source>
        <dbReference type="Proteomes" id="UP000214720"/>
    </source>
</evidence>
<dbReference type="InterPro" id="IPR036188">
    <property type="entry name" value="FAD/NAD-bd_sf"/>
</dbReference>
<sequence>MTDHPGPKDDVPAGASVVIVGGGVTGLSAGWWLARAGVDVLVLDAGLIGWGASGRNGGGCSHHHSPLFLEEQRLWPIIDDLLGYPTEFRPNRIRIALDEHQFLLYRRALDNGAFHGLRSDILNPAQVRELVPFAGENVFGGYFYHFGGHANPHRTLQAYAWAMQDHGGRLLQHTNVTGFTMNSGHVTGVNTNRGHIACDHLVLAAGLHAGELAAQLGVDVPLASARAEMIVTEPLPPMNIGGVDGNGLYGRQTLRGNLAYGGGPHEWIDLADANRQRPHSTPLQCSIAARVAALFPKVAHARVIRSWAGFIENTPDGRPIIDQPGQFDNLTLATLSGVGFGLSPASGHAIRDLVIDGRCSFADLSSFALARFANLEPDWRALQGWLPLASEIASQDSLAPLGT</sequence>
<dbReference type="PROSITE" id="PS50206">
    <property type="entry name" value="RHODANESE_3"/>
    <property type="match status" value="1"/>
</dbReference>
<dbReference type="GO" id="GO:0016491">
    <property type="term" value="F:oxidoreductase activity"/>
    <property type="evidence" value="ECO:0007669"/>
    <property type="project" value="UniProtKB-KW"/>
</dbReference>
<dbReference type="InterPro" id="IPR006076">
    <property type="entry name" value="FAD-dep_OxRdtase"/>
</dbReference>
<reference evidence="4" key="1">
    <citation type="submission" date="2017-01" db="EMBL/GenBank/DDBJ databases">
        <title>Genome Analysis of Deinococcus marmoris KOPRI26562.</title>
        <authorList>
            <person name="Kim J.H."/>
            <person name="Oh H.-M."/>
        </authorList>
    </citation>
    <scope>NUCLEOTIDE SEQUENCE [LARGE SCALE GENOMIC DNA]</scope>
    <source>
        <strain evidence="4">PAMC 26633</strain>
    </source>
</reference>
<keyword evidence="1" id="KW-0560">Oxidoreductase</keyword>
<dbReference type="InterPro" id="IPR001763">
    <property type="entry name" value="Rhodanese-like_dom"/>
</dbReference>
<dbReference type="RefSeq" id="WP_089165216.1">
    <property type="nucleotide sequence ID" value="NZ_MTHB01000257.1"/>
</dbReference>
<organism evidence="3 4">
    <name type="scientific">Caballeronia sordidicola</name>
    <name type="common">Burkholderia sordidicola</name>
    <dbReference type="NCBI Taxonomy" id="196367"/>
    <lineage>
        <taxon>Bacteria</taxon>
        <taxon>Pseudomonadati</taxon>
        <taxon>Pseudomonadota</taxon>
        <taxon>Betaproteobacteria</taxon>
        <taxon>Burkholderiales</taxon>
        <taxon>Burkholderiaceae</taxon>
        <taxon>Caballeronia</taxon>
    </lineage>
</organism>
<evidence type="ECO:0000259" key="2">
    <source>
        <dbReference type="PROSITE" id="PS50206"/>
    </source>
</evidence>
<dbReference type="PANTHER" id="PTHR13847">
    <property type="entry name" value="SARCOSINE DEHYDROGENASE-RELATED"/>
    <property type="match status" value="1"/>
</dbReference>
<feature type="domain" description="Rhodanese" evidence="2">
    <location>
        <begin position="21"/>
        <end position="59"/>
    </location>
</feature>
<dbReference type="Gene3D" id="3.30.9.10">
    <property type="entry name" value="D-Amino Acid Oxidase, subunit A, domain 2"/>
    <property type="match status" value="1"/>
</dbReference>
<dbReference type="Proteomes" id="UP000214720">
    <property type="component" value="Unassembled WGS sequence"/>
</dbReference>
<dbReference type="Gene3D" id="3.50.50.60">
    <property type="entry name" value="FAD/NAD(P)-binding domain"/>
    <property type="match status" value="1"/>
</dbReference>
<proteinExistence type="predicted"/>
<dbReference type="GO" id="GO:0005737">
    <property type="term" value="C:cytoplasm"/>
    <property type="evidence" value="ECO:0007669"/>
    <property type="project" value="TreeGrafter"/>
</dbReference>
<dbReference type="OrthoDB" id="9342835at2"/>
<name>A0A226WQI5_CABSO</name>
<comment type="caution">
    <text evidence="3">The sequence shown here is derived from an EMBL/GenBank/DDBJ whole genome shotgun (WGS) entry which is preliminary data.</text>
</comment>
<dbReference type="PRINTS" id="PR00420">
    <property type="entry name" value="RNGMNOXGNASE"/>
</dbReference>
<evidence type="ECO:0000313" key="3">
    <source>
        <dbReference type="EMBL" id="OXC73059.1"/>
    </source>
</evidence>
<dbReference type="SUPFAM" id="SSF51905">
    <property type="entry name" value="FAD/NAD(P)-binding domain"/>
    <property type="match status" value="1"/>
</dbReference>
<dbReference type="Pfam" id="PF01266">
    <property type="entry name" value="DAO"/>
    <property type="match status" value="1"/>
</dbReference>